<feature type="compositionally biased region" description="Basic and acidic residues" evidence="1">
    <location>
        <begin position="1132"/>
        <end position="1149"/>
    </location>
</feature>
<reference evidence="2 4" key="1">
    <citation type="journal article" date="2012" name="Nature">
        <title>Algal genomes reveal evolutionary mosaicism and the fate of nucleomorphs.</title>
        <authorList>
            <consortium name="DOE Joint Genome Institute"/>
            <person name="Curtis B.A."/>
            <person name="Tanifuji G."/>
            <person name="Burki F."/>
            <person name="Gruber A."/>
            <person name="Irimia M."/>
            <person name="Maruyama S."/>
            <person name="Arias M.C."/>
            <person name="Ball S.G."/>
            <person name="Gile G.H."/>
            <person name="Hirakawa Y."/>
            <person name="Hopkins J.F."/>
            <person name="Kuo A."/>
            <person name="Rensing S.A."/>
            <person name="Schmutz J."/>
            <person name="Symeonidi A."/>
            <person name="Elias M."/>
            <person name="Eveleigh R.J."/>
            <person name="Herman E.K."/>
            <person name="Klute M.J."/>
            <person name="Nakayama T."/>
            <person name="Obornik M."/>
            <person name="Reyes-Prieto A."/>
            <person name="Armbrust E.V."/>
            <person name="Aves S.J."/>
            <person name="Beiko R.G."/>
            <person name="Coutinho P."/>
            <person name="Dacks J.B."/>
            <person name="Durnford D.G."/>
            <person name="Fast N.M."/>
            <person name="Green B.R."/>
            <person name="Grisdale C.J."/>
            <person name="Hempel F."/>
            <person name="Henrissat B."/>
            <person name="Hoppner M.P."/>
            <person name="Ishida K."/>
            <person name="Kim E."/>
            <person name="Koreny L."/>
            <person name="Kroth P.G."/>
            <person name="Liu Y."/>
            <person name="Malik S.B."/>
            <person name="Maier U.G."/>
            <person name="McRose D."/>
            <person name="Mock T."/>
            <person name="Neilson J.A."/>
            <person name="Onodera N.T."/>
            <person name="Poole A.M."/>
            <person name="Pritham E.J."/>
            <person name="Richards T.A."/>
            <person name="Rocap G."/>
            <person name="Roy S.W."/>
            <person name="Sarai C."/>
            <person name="Schaack S."/>
            <person name="Shirato S."/>
            <person name="Slamovits C.H."/>
            <person name="Spencer D.F."/>
            <person name="Suzuki S."/>
            <person name="Worden A.Z."/>
            <person name="Zauner S."/>
            <person name="Barry K."/>
            <person name="Bell C."/>
            <person name="Bharti A.K."/>
            <person name="Crow J.A."/>
            <person name="Grimwood J."/>
            <person name="Kramer R."/>
            <person name="Lindquist E."/>
            <person name="Lucas S."/>
            <person name="Salamov A."/>
            <person name="McFadden G.I."/>
            <person name="Lane C.E."/>
            <person name="Keeling P.J."/>
            <person name="Gray M.W."/>
            <person name="Grigoriev I.V."/>
            <person name="Archibald J.M."/>
        </authorList>
    </citation>
    <scope>NUCLEOTIDE SEQUENCE</scope>
    <source>
        <strain evidence="2 4">CCMP2712</strain>
    </source>
</reference>
<sequence>MSNKYEDECIQFKVFLNCDAILGAELSVLKFTEKDEIYVAAAHFVRSFFNRKALAVNSIVHYSSAVIGELKRREKWKERLKIIAAPQGTSAVDLVYLNEFKDAVLGILFDGNAPGLKCGSKAGLKEGIENLRKEDVLFGATSSLDGINEEMNVIESYMCRREVKLPTIGLTKDMLKNDDMIREGEGFRFLRGTQGGYFLMLKDKCYGRQRSLMLFKREENIFFVSAITFMQFALGLSPLRKEKTIERVMNEVFQFRTFTNERVATFNLTDLDDILKKAKTKLEDCKLCVDADSRWLENHDSNNVYENENNDSGVERNQENLSNVVVKEYYFGRLKQDGLLELSRHSRFVTIACFEKDGEWSISKTDFFSFINNEASFSVELRKAILRAIGDKGEDGSDDSIKVKNLHACLKDIVRNILKEQPLKIRQKPREQIRLFREKARRLDEHWCNLERHFASSQANNLEQNRDESVMSEGCGDQILICLPFRRTTMMVNRFWRDKGNDFATLQDEIFNLRCSDSSKSVNGDKCSSIHSTFYEEIVSRVQEAASVIDQPSNFERNISSENEELRSTNEKGSASEDDSVVYDAVPGSIESDARKATDMGPSTNIVTAEHNTAEETVDSLEEDFPVEVERVLFKEEERHVLYYCKEFFKRVTRADNTELHVHLDVPETLNDTCEVVKCVEIDDHLFALSRSFLHAISGQIQWDELQQEEHLCKMTGRHLIKLGSEEVDVIAIDKLHETLQDLISDGITNKSFFQRAILLNDHWIGLHLLHKDMCNLSVTLEDDALDHTNLQNEDILDCDPVPLVLADTGSTESTLIEVKNASSSSQPDHHGRQIDADNEARDADVAMSCAESGRWAENVSLCYGTINGFPDCPTSHSQLTIIRMGVVNGKSAACVGDTSQHADHRNEWQTCYLASQRHDDSDLDPSYDETTNTPAMRRLKRCFSKHVKTIKTLRKCLKKHFLSIQDSKVDIVYREWKELMHQHKHVLQVNYYSAILLKQLLHLMQELNKIDKLKTVFKKKLMSTREEQEQARVILSGLQNAHRVTKERKNSLPEATKTFKETFGSFEIEFEALDLLQDRKKWSKAKLFMCRDLDLVFMLDKRVAPARPSEVLLQGSEHMDKETVDQVEGQEAAHDPAAENSKAREDGGAQRPTVSRKRKLAVDSEGSESGQEIAKWPAGAPSSCKLGQQEKQFMIDAEIYVNEEEEVLSPKQVQFMEKWWSQRHDYRSKDIEVGKLLCVLFEEREDDLEENAKKRKKPGRYLLKPHRWYVGKVVQAEDPLLPKSKFAVFFPSDGMTEEFKYKGLDNKIFSWEDWKVPKTSPYWRGKC</sequence>
<dbReference type="PaxDb" id="55529-EKX43115"/>
<feature type="region of interest" description="Disordered" evidence="1">
    <location>
        <begin position="820"/>
        <end position="839"/>
    </location>
</feature>
<reference evidence="4" key="2">
    <citation type="submission" date="2012-11" db="EMBL/GenBank/DDBJ databases">
        <authorList>
            <person name="Kuo A."/>
            <person name="Curtis B.A."/>
            <person name="Tanifuji G."/>
            <person name="Burki F."/>
            <person name="Gruber A."/>
            <person name="Irimia M."/>
            <person name="Maruyama S."/>
            <person name="Arias M.C."/>
            <person name="Ball S.G."/>
            <person name="Gile G.H."/>
            <person name="Hirakawa Y."/>
            <person name="Hopkins J.F."/>
            <person name="Rensing S.A."/>
            <person name="Schmutz J."/>
            <person name="Symeonidi A."/>
            <person name="Elias M."/>
            <person name="Eveleigh R.J."/>
            <person name="Herman E.K."/>
            <person name="Klute M.J."/>
            <person name="Nakayama T."/>
            <person name="Obornik M."/>
            <person name="Reyes-Prieto A."/>
            <person name="Armbrust E.V."/>
            <person name="Aves S.J."/>
            <person name="Beiko R.G."/>
            <person name="Coutinho P."/>
            <person name="Dacks J.B."/>
            <person name="Durnford D.G."/>
            <person name="Fast N.M."/>
            <person name="Green B.R."/>
            <person name="Grisdale C."/>
            <person name="Hempe F."/>
            <person name="Henrissat B."/>
            <person name="Hoppner M.P."/>
            <person name="Ishida K.-I."/>
            <person name="Kim E."/>
            <person name="Koreny L."/>
            <person name="Kroth P.G."/>
            <person name="Liu Y."/>
            <person name="Malik S.-B."/>
            <person name="Maier U.G."/>
            <person name="McRose D."/>
            <person name="Mock T."/>
            <person name="Neilson J.A."/>
            <person name="Onodera N.T."/>
            <person name="Poole A.M."/>
            <person name="Pritham E.J."/>
            <person name="Richards T.A."/>
            <person name="Rocap G."/>
            <person name="Roy S.W."/>
            <person name="Sarai C."/>
            <person name="Schaack S."/>
            <person name="Shirato S."/>
            <person name="Slamovits C.H."/>
            <person name="Spencer D.F."/>
            <person name="Suzuki S."/>
            <person name="Worden A.Z."/>
            <person name="Zauner S."/>
            <person name="Barry K."/>
            <person name="Bell C."/>
            <person name="Bharti A.K."/>
            <person name="Crow J.A."/>
            <person name="Grimwood J."/>
            <person name="Kramer R."/>
            <person name="Lindquist E."/>
            <person name="Lucas S."/>
            <person name="Salamov A."/>
            <person name="McFadden G.I."/>
            <person name="Lane C.E."/>
            <person name="Keeling P.J."/>
            <person name="Gray M.W."/>
            <person name="Grigoriev I.V."/>
            <person name="Archibald J.M."/>
        </authorList>
    </citation>
    <scope>NUCLEOTIDE SEQUENCE</scope>
    <source>
        <strain evidence="4">CCMP2712</strain>
    </source>
</reference>
<dbReference type="EMBL" id="JH993012">
    <property type="protein sequence ID" value="EKX43115.1"/>
    <property type="molecule type" value="Genomic_DNA"/>
</dbReference>
<dbReference type="KEGG" id="gtt:GUITHDRAFT_140697"/>
<dbReference type="HOGENOM" id="CLU_259319_0_0_1"/>
<accession>L1J4U7</accession>
<feature type="compositionally biased region" description="Basic and acidic residues" evidence="1">
    <location>
        <begin position="828"/>
        <end position="839"/>
    </location>
</feature>
<dbReference type="GeneID" id="17299853"/>
<evidence type="ECO:0000313" key="3">
    <source>
        <dbReference type="EnsemblProtists" id="EKX43115"/>
    </source>
</evidence>
<reference evidence="3" key="3">
    <citation type="submission" date="2015-06" db="UniProtKB">
        <authorList>
            <consortium name="EnsemblProtists"/>
        </authorList>
    </citation>
    <scope>IDENTIFICATION</scope>
</reference>
<dbReference type="Proteomes" id="UP000011087">
    <property type="component" value="Unassembled WGS sequence"/>
</dbReference>
<evidence type="ECO:0000313" key="4">
    <source>
        <dbReference type="Proteomes" id="UP000011087"/>
    </source>
</evidence>
<proteinExistence type="predicted"/>
<gene>
    <name evidence="2" type="ORF">GUITHDRAFT_140697</name>
</gene>
<organism evidence="2">
    <name type="scientific">Guillardia theta (strain CCMP2712)</name>
    <name type="common">Cryptophyte</name>
    <dbReference type="NCBI Taxonomy" id="905079"/>
    <lineage>
        <taxon>Eukaryota</taxon>
        <taxon>Cryptophyceae</taxon>
        <taxon>Pyrenomonadales</taxon>
        <taxon>Geminigeraceae</taxon>
        <taxon>Guillardia</taxon>
    </lineage>
</organism>
<dbReference type="RefSeq" id="XP_005830095.1">
    <property type="nucleotide sequence ID" value="XM_005830038.1"/>
</dbReference>
<evidence type="ECO:0000256" key="1">
    <source>
        <dbReference type="SAM" id="MobiDB-lite"/>
    </source>
</evidence>
<keyword evidence="4" id="KW-1185">Reference proteome</keyword>
<evidence type="ECO:0000313" key="2">
    <source>
        <dbReference type="EMBL" id="EKX43115.1"/>
    </source>
</evidence>
<feature type="region of interest" description="Disordered" evidence="1">
    <location>
        <begin position="1124"/>
        <end position="1182"/>
    </location>
</feature>
<protein>
    <submittedName>
        <fullName evidence="2 3">Uncharacterized protein</fullName>
    </submittedName>
</protein>
<dbReference type="EnsemblProtists" id="EKX43115">
    <property type="protein sequence ID" value="EKX43115"/>
    <property type="gene ID" value="GUITHDRAFT_140697"/>
</dbReference>
<name>L1J4U7_GUITC</name>
<feature type="region of interest" description="Disordered" evidence="1">
    <location>
        <begin position="553"/>
        <end position="579"/>
    </location>
</feature>